<dbReference type="EC" id="4.2.2.n1" evidence="3"/>
<comment type="caution">
    <text evidence="3">The sequence shown here is derived from an EMBL/GenBank/DDBJ whole genome shotgun (WGS) entry which is preliminary data.</text>
</comment>
<dbReference type="PROSITE" id="PS00922">
    <property type="entry name" value="TRANSGLYCOSYLASE"/>
    <property type="match status" value="1"/>
</dbReference>
<keyword evidence="4" id="KW-1185">Reference proteome</keyword>
<dbReference type="CDD" id="cd00254">
    <property type="entry name" value="LT-like"/>
    <property type="match status" value="1"/>
</dbReference>
<dbReference type="SUPFAM" id="SSF53955">
    <property type="entry name" value="Lysozyme-like"/>
    <property type="match status" value="1"/>
</dbReference>
<dbReference type="GO" id="GO:0016829">
    <property type="term" value="F:lyase activity"/>
    <property type="evidence" value="ECO:0007669"/>
    <property type="project" value="UniProtKB-KW"/>
</dbReference>
<accession>A0ABT8E702</accession>
<dbReference type="InterPro" id="IPR023346">
    <property type="entry name" value="Lysozyme-like_dom_sf"/>
</dbReference>
<dbReference type="Pfam" id="PF01464">
    <property type="entry name" value="SLT"/>
    <property type="match status" value="1"/>
</dbReference>
<protein>
    <submittedName>
        <fullName evidence="3">Lytic transglycosylase domain-containing protein</fullName>
        <ecNumber evidence="3">4.2.2.n1</ecNumber>
    </submittedName>
</protein>
<evidence type="ECO:0000313" key="3">
    <source>
        <dbReference type="EMBL" id="MDN4073681.1"/>
    </source>
</evidence>
<dbReference type="EMBL" id="JAUHLN010000002">
    <property type="protein sequence ID" value="MDN4073681.1"/>
    <property type="molecule type" value="Genomic_DNA"/>
</dbReference>
<name>A0ABT8E702_9BACL</name>
<evidence type="ECO:0000259" key="2">
    <source>
        <dbReference type="Pfam" id="PF01464"/>
    </source>
</evidence>
<gene>
    <name evidence="3" type="ORF">QYF49_11780</name>
</gene>
<dbReference type="Gene3D" id="1.10.530.10">
    <property type="match status" value="1"/>
</dbReference>
<dbReference type="Proteomes" id="UP001168694">
    <property type="component" value="Unassembled WGS sequence"/>
</dbReference>
<dbReference type="InterPro" id="IPR008258">
    <property type="entry name" value="Transglycosylase_SLT_dom_1"/>
</dbReference>
<evidence type="ECO:0000313" key="4">
    <source>
        <dbReference type="Proteomes" id="UP001168694"/>
    </source>
</evidence>
<feature type="domain" description="Transglycosylase SLT" evidence="2">
    <location>
        <begin position="88"/>
        <end position="195"/>
    </location>
</feature>
<dbReference type="PANTHER" id="PTHR37423">
    <property type="entry name" value="SOLUBLE LYTIC MUREIN TRANSGLYCOSYLASE-RELATED"/>
    <property type="match status" value="1"/>
</dbReference>
<dbReference type="RefSeq" id="WP_290399788.1">
    <property type="nucleotide sequence ID" value="NZ_JAUHLN010000002.1"/>
</dbReference>
<dbReference type="InterPro" id="IPR000189">
    <property type="entry name" value="Transglyc_AS"/>
</dbReference>
<evidence type="ECO:0000256" key="1">
    <source>
        <dbReference type="ARBA" id="ARBA00007734"/>
    </source>
</evidence>
<dbReference type="PANTHER" id="PTHR37423:SF2">
    <property type="entry name" value="MEMBRANE-BOUND LYTIC MUREIN TRANSGLYCOSYLASE C"/>
    <property type="match status" value="1"/>
</dbReference>
<comment type="similarity">
    <text evidence="1">Belongs to the transglycosylase Slt family.</text>
</comment>
<proteinExistence type="inferred from homology"/>
<keyword evidence="3" id="KW-0456">Lyase</keyword>
<organism evidence="3 4">
    <name type="scientific">Fictibacillus terranigra</name>
    <dbReference type="NCBI Taxonomy" id="3058424"/>
    <lineage>
        <taxon>Bacteria</taxon>
        <taxon>Bacillati</taxon>
        <taxon>Bacillota</taxon>
        <taxon>Bacilli</taxon>
        <taxon>Bacillales</taxon>
        <taxon>Fictibacillaceae</taxon>
        <taxon>Fictibacillus</taxon>
    </lineage>
</organism>
<sequence>MKIDTMKWLMEIQALQQLNVNGTASTPGSSPFAMILQQLSKAAGFDQPAAVHVMPAISTPAMPAVPNTPSLEHHHSISSAPKDIDSIIERMSSKYGVNAGLIRSVIQQESGFNPLSKSPAGAMGLMQLMPATAKSLGVQNPYNPEDNIEGGVKYIEQLLERYDGDEKLALAAYNAGPGNVAKYGGIPPFEETQNYVNKVMESYQTMNA</sequence>
<reference evidence="3" key="1">
    <citation type="submission" date="2023-06" db="EMBL/GenBank/DDBJ databases">
        <title>Draft Genome Sequences of Representative Paenibacillus Polymyxa, Bacillus cereus, Fictibacillus sp., and Brevibacillus agri Strains Isolated from Amazonian Dark Earth.</title>
        <authorList>
            <person name="Pellegrinetti T.A."/>
            <person name="Cunha I.C.M."/>
            <person name="Chaves M.G."/>
            <person name="Freitas A.S."/>
            <person name="Silva A.V.R."/>
            <person name="Tsai S.M."/>
            <person name="Mendes L.W."/>
        </authorList>
    </citation>
    <scope>NUCLEOTIDE SEQUENCE</scope>
    <source>
        <strain evidence="3">CENA-BCM004</strain>
    </source>
</reference>